<dbReference type="AlphaFoldDB" id="A0A1H0KGE4"/>
<evidence type="ECO:0000256" key="1">
    <source>
        <dbReference type="SAM" id="MobiDB-lite"/>
    </source>
</evidence>
<accession>A0A1H0KGE4</accession>
<dbReference type="EMBL" id="FNHS01000027">
    <property type="protein sequence ID" value="SDO54896.1"/>
    <property type="molecule type" value="Genomic_DNA"/>
</dbReference>
<organism evidence="2 3">
    <name type="scientific">Methylobacterium phyllostachyos</name>
    <dbReference type="NCBI Taxonomy" id="582672"/>
    <lineage>
        <taxon>Bacteria</taxon>
        <taxon>Pseudomonadati</taxon>
        <taxon>Pseudomonadota</taxon>
        <taxon>Alphaproteobacteria</taxon>
        <taxon>Hyphomicrobiales</taxon>
        <taxon>Methylobacteriaceae</taxon>
        <taxon>Methylobacterium</taxon>
    </lineage>
</organism>
<protein>
    <submittedName>
        <fullName evidence="2">Uncharacterized protein</fullName>
    </submittedName>
</protein>
<evidence type="ECO:0000313" key="3">
    <source>
        <dbReference type="Proteomes" id="UP000198704"/>
    </source>
</evidence>
<sequence length="54" mass="5859">MNSTANDNRSVSQTFHSTTNIHGVHDTREAGRMMEGTFGRMHGLALENAQSAIA</sequence>
<reference evidence="3" key="1">
    <citation type="submission" date="2016-10" db="EMBL/GenBank/DDBJ databases">
        <authorList>
            <person name="Varghese N."/>
            <person name="Submissions S."/>
        </authorList>
    </citation>
    <scope>NUCLEOTIDE SEQUENCE [LARGE SCALE GENOMIC DNA]</scope>
    <source>
        <strain evidence="3">BL47</strain>
    </source>
</reference>
<feature type="region of interest" description="Disordered" evidence="1">
    <location>
        <begin position="1"/>
        <end position="28"/>
    </location>
</feature>
<keyword evidence="3" id="KW-1185">Reference proteome</keyword>
<feature type="compositionally biased region" description="Polar residues" evidence="1">
    <location>
        <begin position="1"/>
        <end position="21"/>
    </location>
</feature>
<dbReference type="Proteomes" id="UP000198704">
    <property type="component" value="Unassembled WGS sequence"/>
</dbReference>
<name>A0A1H0KGE4_9HYPH</name>
<proteinExistence type="predicted"/>
<gene>
    <name evidence="2" type="ORF">SAMN05216360_1272</name>
</gene>
<evidence type="ECO:0000313" key="2">
    <source>
        <dbReference type="EMBL" id="SDO54896.1"/>
    </source>
</evidence>